<sequence length="261" mass="28318">MRLHRRSDRPHPQTRRHAVGRIELEIVGATVVGDRYPANFDVLHVDPELPFAAVIDGMGSGEGSRLAGATTAASLVGRLHADWPEVNARSLRAAVVEAQTRVRAAGAPLHELTGCTLTALVAEPDGGQAWIVQLGDSRAYRLRDGLLELFTVDHTAAWLGLLHGWYAADSPEAARARYQLLRYVGHPESPDADLIATPLRPGDTWLLCTDGVSDQVDYHLLREFLADPRADQGVRDLLLATLDDGGDDNATAVVIRVHRTG</sequence>
<dbReference type="InterPro" id="IPR001932">
    <property type="entry name" value="PPM-type_phosphatase-like_dom"/>
</dbReference>
<dbReference type="Pfam" id="PF13672">
    <property type="entry name" value="PP2C_2"/>
    <property type="match status" value="1"/>
</dbReference>
<dbReference type="Proteomes" id="UP000199504">
    <property type="component" value="Unassembled WGS sequence"/>
</dbReference>
<dbReference type="RefSeq" id="WP_218104980.1">
    <property type="nucleotide sequence ID" value="NZ_FMCX01000007.1"/>
</dbReference>
<gene>
    <name evidence="2" type="ORF">GA0070564_10747</name>
</gene>
<dbReference type="Gene3D" id="3.60.40.10">
    <property type="entry name" value="PPM-type phosphatase domain"/>
    <property type="match status" value="1"/>
</dbReference>
<dbReference type="SUPFAM" id="SSF81606">
    <property type="entry name" value="PP2C-like"/>
    <property type="match status" value="1"/>
</dbReference>
<evidence type="ECO:0000313" key="3">
    <source>
        <dbReference type="Proteomes" id="UP000199504"/>
    </source>
</evidence>
<keyword evidence="3" id="KW-1185">Reference proteome</keyword>
<dbReference type="CDD" id="cd00143">
    <property type="entry name" value="PP2Cc"/>
    <property type="match status" value="1"/>
</dbReference>
<evidence type="ECO:0000259" key="1">
    <source>
        <dbReference type="PROSITE" id="PS51746"/>
    </source>
</evidence>
<proteinExistence type="predicted"/>
<organism evidence="2 3">
    <name type="scientific">Micromonospora mirobrigensis</name>
    <dbReference type="NCBI Taxonomy" id="262898"/>
    <lineage>
        <taxon>Bacteria</taxon>
        <taxon>Bacillati</taxon>
        <taxon>Actinomycetota</taxon>
        <taxon>Actinomycetes</taxon>
        <taxon>Micromonosporales</taxon>
        <taxon>Micromonosporaceae</taxon>
        <taxon>Micromonospora</taxon>
    </lineage>
</organism>
<accession>A0A1C4ZYM5</accession>
<dbReference type="SMART" id="SM00331">
    <property type="entry name" value="PP2C_SIG"/>
    <property type="match status" value="1"/>
</dbReference>
<dbReference type="InterPro" id="IPR036457">
    <property type="entry name" value="PPM-type-like_dom_sf"/>
</dbReference>
<dbReference type="STRING" id="262898.GA0070564_10747"/>
<name>A0A1C4ZYM5_9ACTN</name>
<dbReference type="PROSITE" id="PS51746">
    <property type="entry name" value="PPM_2"/>
    <property type="match status" value="1"/>
</dbReference>
<feature type="domain" description="PPM-type phosphatase" evidence="1">
    <location>
        <begin position="26"/>
        <end position="257"/>
    </location>
</feature>
<dbReference type="EMBL" id="FMCX01000007">
    <property type="protein sequence ID" value="SCF38092.1"/>
    <property type="molecule type" value="Genomic_DNA"/>
</dbReference>
<protein>
    <submittedName>
        <fullName evidence="2">Serine/threonine protein phosphatase PrpC</fullName>
    </submittedName>
</protein>
<evidence type="ECO:0000313" key="2">
    <source>
        <dbReference type="EMBL" id="SCF38092.1"/>
    </source>
</evidence>
<reference evidence="3" key="1">
    <citation type="submission" date="2016-06" db="EMBL/GenBank/DDBJ databases">
        <authorList>
            <person name="Varghese N."/>
            <person name="Submissions Spin"/>
        </authorList>
    </citation>
    <scope>NUCLEOTIDE SEQUENCE [LARGE SCALE GENOMIC DNA]</scope>
    <source>
        <strain evidence="3">DSM 44830</strain>
    </source>
</reference>
<dbReference type="AlphaFoldDB" id="A0A1C4ZYM5"/>
<dbReference type="SMART" id="SM00332">
    <property type="entry name" value="PP2Cc"/>
    <property type="match status" value="1"/>
</dbReference>